<dbReference type="GO" id="GO:0016020">
    <property type="term" value="C:membrane"/>
    <property type="evidence" value="ECO:0007669"/>
    <property type="project" value="UniProtKB-SubCell"/>
</dbReference>
<keyword evidence="3" id="KW-1133">Transmembrane helix</keyword>
<evidence type="ECO:0000313" key="6">
    <source>
        <dbReference type="EMBL" id="PSL36340.1"/>
    </source>
</evidence>
<dbReference type="AlphaFoldDB" id="A0A2P8GQU9"/>
<dbReference type="Pfam" id="PF06271">
    <property type="entry name" value="RDD"/>
    <property type="match status" value="1"/>
</dbReference>
<keyword evidence="2" id="KW-0812">Transmembrane</keyword>
<evidence type="ECO:0000313" key="7">
    <source>
        <dbReference type="Proteomes" id="UP000242682"/>
    </source>
</evidence>
<dbReference type="RefSeq" id="WP_106533699.1">
    <property type="nucleotide sequence ID" value="NZ_PYAT01000007.1"/>
</dbReference>
<dbReference type="OrthoDB" id="2354892at2"/>
<accession>A0A2P8GQU9</accession>
<name>A0A2P8GQU9_9BACL</name>
<evidence type="ECO:0000256" key="1">
    <source>
        <dbReference type="ARBA" id="ARBA00004141"/>
    </source>
</evidence>
<comment type="subcellular location">
    <subcellularLocation>
        <location evidence="1">Membrane</location>
        <topology evidence="1">Multi-pass membrane protein</topology>
    </subcellularLocation>
</comment>
<evidence type="ECO:0000256" key="4">
    <source>
        <dbReference type="ARBA" id="ARBA00023136"/>
    </source>
</evidence>
<evidence type="ECO:0000259" key="5">
    <source>
        <dbReference type="Pfam" id="PF06271"/>
    </source>
</evidence>
<organism evidence="6 7">
    <name type="scientific">Planomicrobium soli</name>
    <dbReference type="NCBI Taxonomy" id="1176648"/>
    <lineage>
        <taxon>Bacteria</taxon>
        <taxon>Bacillati</taxon>
        <taxon>Bacillota</taxon>
        <taxon>Bacilli</taxon>
        <taxon>Bacillales</taxon>
        <taxon>Caryophanaceae</taxon>
        <taxon>Planomicrobium</taxon>
    </lineage>
</organism>
<evidence type="ECO:0000256" key="2">
    <source>
        <dbReference type="ARBA" id="ARBA00022692"/>
    </source>
</evidence>
<dbReference type="InterPro" id="IPR010432">
    <property type="entry name" value="RDD"/>
</dbReference>
<reference evidence="6 7" key="1">
    <citation type="submission" date="2018-03" db="EMBL/GenBank/DDBJ databases">
        <title>Genomic Encyclopedia of Type Strains, Phase III (KMG-III): the genomes of soil and plant-associated and newly described type strains.</title>
        <authorList>
            <person name="Whitman W."/>
        </authorList>
    </citation>
    <scope>NUCLEOTIDE SEQUENCE [LARGE SCALE GENOMIC DNA]</scope>
    <source>
        <strain evidence="6 7">CGMCC 1.12259</strain>
    </source>
</reference>
<keyword evidence="7" id="KW-1185">Reference proteome</keyword>
<protein>
    <submittedName>
        <fullName evidence="6">RDD family protein</fullName>
    </submittedName>
</protein>
<gene>
    <name evidence="6" type="ORF">B0H99_107161</name>
</gene>
<dbReference type="EMBL" id="PYAT01000007">
    <property type="protein sequence ID" value="PSL36340.1"/>
    <property type="molecule type" value="Genomic_DNA"/>
</dbReference>
<comment type="caution">
    <text evidence="6">The sequence shown here is derived from an EMBL/GenBank/DDBJ whole genome shotgun (WGS) entry which is preliminary data.</text>
</comment>
<sequence length="129" mass="14444">MNPLAKKRVKAILIDTIVSTAVSSAAEPLLRKKVKSEMFFALAAPSLFLWGLEYAQLRLNGQTLGQKAMGIRLESDTGGELTAEQILKRTIHRDFASSFIYLKERGKYDAYEGAKFPHDIYAHTVVKEL</sequence>
<keyword evidence="4" id="KW-0472">Membrane</keyword>
<feature type="domain" description="RDD" evidence="5">
    <location>
        <begin position="6"/>
        <end position="91"/>
    </location>
</feature>
<proteinExistence type="predicted"/>
<evidence type="ECO:0000256" key="3">
    <source>
        <dbReference type="ARBA" id="ARBA00022989"/>
    </source>
</evidence>
<dbReference type="Proteomes" id="UP000242682">
    <property type="component" value="Unassembled WGS sequence"/>
</dbReference>